<reference evidence="2" key="1">
    <citation type="submission" date="2023-06" db="EMBL/GenBank/DDBJ databases">
        <title>Genome-scale phylogeny and comparative genomics of the fungal order Sordariales.</title>
        <authorList>
            <consortium name="Lawrence Berkeley National Laboratory"/>
            <person name="Hensen N."/>
            <person name="Bonometti L."/>
            <person name="Westerberg I."/>
            <person name="Brannstrom I.O."/>
            <person name="Guillou S."/>
            <person name="Cros-Aarteil S."/>
            <person name="Calhoun S."/>
            <person name="Haridas S."/>
            <person name="Kuo A."/>
            <person name="Mondo S."/>
            <person name="Pangilinan J."/>
            <person name="Riley R."/>
            <person name="Labutti K."/>
            <person name="Andreopoulos B."/>
            <person name="Lipzen A."/>
            <person name="Chen C."/>
            <person name="Yanf M."/>
            <person name="Daum C."/>
            <person name="Ng V."/>
            <person name="Clum A."/>
            <person name="Steindorff A."/>
            <person name="Ohm R."/>
            <person name="Martin F."/>
            <person name="Silar P."/>
            <person name="Natvig D."/>
            <person name="Lalanne C."/>
            <person name="Gautier V."/>
            <person name="Ament-Velasquez S.L."/>
            <person name="Kruys A."/>
            <person name="Hutchinson M.I."/>
            <person name="Powell A.J."/>
            <person name="Barry K."/>
            <person name="Miller A.N."/>
            <person name="Grigoriev I.V."/>
            <person name="Debuchy R."/>
            <person name="Gladieux P."/>
            <person name="Thoren M.H."/>
            <person name="Johannesson H."/>
        </authorList>
    </citation>
    <scope>NUCLEOTIDE SEQUENCE</scope>
    <source>
        <strain evidence="2">SMH4607-1</strain>
    </source>
</reference>
<dbReference type="AlphaFoldDB" id="A0AA40AGC9"/>
<sequence>MAPGETHVIRGYPEQVDLRNTLTSNPLPIISPGTVDAASLGGGEATKIATAVIEEINAALAADDFEAFESCCFPSQTYWKDQVALTYHFRTFRNPGVVAANFLETKRLRGIPEGLRLEGTPQFVPATPVLQWIDCNFTFKTTSPAASASGRLLLLPHSNDGALGWKIWILSTWLNGLDVRPHDESLLHSSGRQLESLDKIETNVLIIGGGNSGAILAARLKALGVDSVILERNAQPGDNWALRYDYLQFHVPTSLCEMPYIPYPKHLHTPHMLTRDELASQVRLLISTFNLNLINSSTITSTTFSLATKSWTIHFTTPLGPRLATAKHLVQATGIASQNPYTPPISNPDLYKGISLHSVSYKSAESTLASHGAESVIIVGSANTAFDILQDCAAVPSLRDITMVVRSPTYVVPIEHAFDPRGLGLYDHVPVPVADQMLMTLPTWVDGALAGGLFAMLAAAEPERYGKLKEVGFPVMDGTHPEVNLLHNLLERGGGHYVDVGGTKVLEEGRAVVKAGTQPVEYTERGLRFEDGSVVEADAVVWCTGFADKNVRDVVFEVLGGHQGDGEERGEGVLGPRQIAERIDATFGVDVEGEIRGMWKRHTRLENYWVMGGHTGQQRWYSVPLALQIQAALEGILPEAYRDMIVPELGG</sequence>
<dbReference type="InterPro" id="IPR050982">
    <property type="entry name" value="Auxin_biosynth/cation_transpt"/>
</dbReference>
<dbReference type="EMBL" id="JAUKUA010000004">
    <property type="protein sequence ID" value="KAK0715365.1"/>
    <property type="molecule type" value="Genomic_DNA"/>
</dbReference>
<comment type="caution">
    <text evidence="2">The sequence shown here is derived from an EMBL/GenBank/DDBJ whole genome shotgun (WGS) entry which is preliminary data.</text>
</comment>
<evidence type="ECO:0008006" key="4">
    <source>
        <dbReference type="Google" id="ProtNLM"/>
    </source>
</evidence>
<accession>A0AA40AGC9</accession>
<name>A0AA40AGC9_9PEZI</name>
<keyword evidence="3" id="KW-1185">Reference proteome</keyword>
<dbReference type="GO" id="GO:0004497">
    <property type="term" value="F:monooxygenase activity"/>
    <property type="evidence" value="ECO:0007669"/>
    <property type="project" value="TreeGrafter"/>
</dbReference>
<evidence type="ECO:0000313" key="2">
    <source>
        <dbReference type="EMBL" id="KAK0715365.1"/>
    </source>
</evidence>
<dbReference type="Proteomes" id="UP001172102">
    <property type="component" value="Unassembled WGS sequence"/>
</dbReference>
<evidence type="ECO:0000256" key="1">
    <source>
        <dbReference type="ARBA" id="ARBA00023002"/>
    </source>
</evidence>
<keyword evidence="1" id="KW-0560">Oxidoreductase</keyword>
<evidence type="ECO:0000313" key="3">
    <source>
        <dbReference type="Proteomes" id="UP001172102"/>
    </source>
</evidence>
<dbReference type="InterPro" id="IPR036188">
    <property type="entry name" value="FAD/NAD-bd_sf"/>
</dbReference>
<dbReference type="SUPFAM" id="SSF51971">
    <property type="entry name" value="Nucleotide-binding domain"/>
    <property type="match status" value="1"/>
</dbReference>
<dbReference type="PANTHER" id="PTHR43539">
    <property type="entry name" value="FLAVIN-BINDING MONOOXYGENASE-LIKE PROTEIN (AFU_ORTHOLOGUE AFUA_4G09220)"/>
    <property type="match status" value="1"/>
</dbReference>
<dbReference type="PANTHER" id="PTHR43539:SF68">
    <property type="entry name" value="FLAVIN-BINDING MONOOXYGENASE-LIKE PROTEIN (AFU_ORTHOLOGUE AFUA_4G09220)"/>
    <property type="match status" value="1"/>
</dbReference>
<dbReference type="Pfam" id="PF13738">
    <property type="entry name" value="Pyr_redox_3"/>
    <property type="match status" value="1"/>
</dbReference>
<dbReference type="Gene3D" id="3.50.50.60">
    <property type="entry name" value="FAD/NAD(P)-binding domain"/>
    <property type="match status" value="2"/>
</dbReference>
<proteinExistence type="predicted"/>
<dbReference type="SUPFAM" id="SSF51905">
    <property type="entry name" value="FAD/NAD(P)-binding domain"/>
    <property type="match status" value="1"/>
</dbReference>
<gene>
    <name evidence="2" type="ORF">B0H67DRAFT_490652</name>
</gene>
<organism evidence="2 3">
    <name type="scientific">Lasiosphaeris hirsuta</name>
    <dbReference type="NCBI Taxonomy" id="260670"/>
    <lineage>
        <taxon>Eukaryota</taxon>
        <taxon>Fungi</taxon>
        <taxon>Dikarya</taxon>
        <taxon>Ascomycota</taxon>
        <taxon>Pezizomycotina</taxon>
        <taxon>Sordariomycetes</taxon>
        <taxon>Sordariomycetidae</taxon>
        <taxon>Sordariales</taxon>
        <taxon>Lasiosphaeriaceae</taxon>
        <taxon>Lasiosphaeris</taxon>
    </lineage>
</organism>
<dbReference type="GO" id="GO:0050660">
    <property type="term" value="F:flavin adenine dinucleotide binding"/>
    <property type="evidence" value="ECO:0007669"/>
    <property type="project" value="TreeGrafter"/>
</dbReference>
<protein>
    <recommendedName>
        <fullName evidence="4">FAD/NAD(P)-binding domain-containing protein</fullName>
    </recommendedName>
</protein>